<dbReference type="SUPFAM" id="SSF111304">
    <property type="entry name" value="Recombination protein RecR"/>
    <property type="match status" value="1"/>
</dbReference>
<dbReference type="GO" id="GO:0003677">
    <property type="term" value="F:DNA binding"/>
    <property type="evidence" value="ECO:0007669"/>
    <property type="project" value="UniProtKB-UniRule"/>
</dbReference>
<keyword evidence="6 7" id="KW-0234">DNA repair</keyword>
<evidence type="ECO:0000313" key="9">
    <source>
        <dbReference type="EMBL" id="QED23547.1"/>
    </source>
</evidence>
<gene>
    <name evidence="7" type="primary">recR</name>
    <name evidence="9" type="ORF">Deia_00757</name>
</gene>
<dbReference type="PANTHER" id="PTHR30446">
    <property type="entry name" value="RECOMBINATION PROTEIN RECR"/>
    <property type="match status" value="1"/>
</dbReference>
<evidence type="ECO:0000256" key="3">
    <source>
        <dbReference type="ARBA" id="ARBA00022771"/>
    </source>
</evidence>
<comment type="similarity">
    <text evidence="7">Belongs to the RecR family.</text>
</comment>
<reference evidence="9 10" key="1">
    <citation type="journal article" date="2019" name="ISME J.">
        <title>Deianiraea, an extracellular bacterium associated with the ciliate Paramecium, suggests an alternative scenario for the evolution of Rickettsiales.</title>
        <authorList>
            <person name="Castelli M."/>
            <person name="Sabaneyeva E."/>
            <person name="Lanzoni O."/>
            <person name="Lebedeva N."/>
            <person name="Floriano A.M."/>
            <person name="Gaiarsa S."/>
            <person name="Benken K."/>
            <person name="Modeo L."/>
            <person name="Bandi C."/>
            <person name="Potekhin A."/>
            <person name="Sassera D."/>
            <person name="Petroni G."/>
        </authorList>
    </citation>
    <scope>NUCLEOTIDE SEQUENCE [LARGE SCALE GENOMIC DNA]</scope>
    <source>
        <strain evidence="9">CyL4-1</strain>
    </source>
</reference>
<dbReference type="Pfam" id="PF02132">
    <property type="entry name" value="RecR_ZnF"/>
    <property type="match status" value="1"/>
</dbReference>
<accession>A0A5B8XIT8</accession>
<dbReference type="OrthoDB" id="9802672at2"/>
<evidence type="ECO:0000256" key="4">
    <source>
        <dbReference type="ARBA" id="ARBA00022833"/>
    </source>
</evidence>
<feature type="zinc finger region" description="C4-type" evidence="7">
    <location>
        <begin position="55"/>
        <end position="70"/>
    </location>
</feature>
<keyword evidence="1 7" id="KW-0479">Metal-binding</keyword>
<dbReference type="GO" id="GO:0008270">
    <property type="term" value="F:zinc ion binding"/>
    <property type="evidence" value="ECO:0007669"/>
    <property type="project" value="UniProtKB-KW"/>
</dbReference>
<dbReference type="InterPro" id="IPR006171">
    <property type="entry name" value="TOPRIM_dom"/>
</dbReference>
<dbReference type="HAMAP" id="MF_00017">
    <property type="entry name" value="RecR"/>
    <property type="match status" value="1"/>
</dbReference>
<comment type="function">
    <text evidence="7">May play a role in DNA repair. It seems to be involved in an RecBC-independent recombinational process of DNA repair. It may act with RecF and RecO.</text>
</comment>
<evidence type="ECO:0000313" key="10">
    <source>
        <dbReference type="Proteomes" id="UP000321934"/>
    </source>
</evidence>
<dbReference type="Proteomes" id="UP000321934">
    <property type="component" value="Chromosome"/>
</dbReference>
<feature type="domain" description="Toprim" evidence="8">
    <location>
        <begin position="77"/>
        <end position="178"/>
    </location>
</feature>
<dbReference type="Gene3D" id="1.10.8.420">
    <property type="entry name" value="RecR Domain 1"/>
    <property type="match status" value="1"/>
</dbReference>
<dbReference type="GO" id="GO:0006281">
    <property type="term" value="P:DNA repair"/>
    <property type="evidence" value="ECO:0007669"/>
    <property type="project" value="UniProtKB-UniRule"/>
</dbReference>
<sequence length="199" mass="22031">MNYTITDLIDFIGKLPSVGPRSAKKIAISMIKDKKNMMNGFANILTNLSASIKQCSKCRNFDTLEVCSICVSRKNSNQLCIVSDVDDLWNIEKSEAYGGLYYILGGYLSASTSTLPEDLGIFQLCQIIKESQISEVIFALGSTISAQTTYYYVLDELEKFVKSENLAIKFTSLAFGIPMGSEIDYLDEGTIAQSFRSRG</sequence>
<dbReference type="AlphaFoldDB" id="A0A5B8XIT8"/>
<protein>
    <recommendedName>
        <fullName evidence="7">Recombination protein RecR</fullName>
    </recommendedName>
</protein>
<keyword evidence="5 7" id="KW-0233">DNA recombination</keyword>
<dbReference type="EMBL" id="CP029077">
    <property type="protein sequence ID" value="QED23547.1"/>
    <property type="molecule type" value="Genomic_DNA"/>
</dbReference>
<dbReference type="Pfam" id="PF21176">
    <property type="entry name" value="RecR_HhH"/>
    <property type="match status" value="1"/>
</dbReference>
<evidence type="ECO:0000256" key="2">
    <source>
        <dbReference type="ARBA" id="ARBA00022763"/>
    </source>
</evidence>
<dbReference type="InterPro" id="IPR034137">
    <property type="entry name" value="TOPRIM_RecR"/>
</dbReference>
<dbReference type="CDD" id="cd01025">
    <property type="entry name" value="TOPRIM_recR"/>
    <property type="match status" value="1"/>
</dbReference>
<dbReference type="InterPro" id="IPR023627">
    <property type="entry name" value="Rcmb_RecR"/>
</dbReference>
<dbReference type="NCBIfam" id="TIGR00615">
    <property type="entry name" value="recR"/>
    <property type="match status" value="1"/>
</dbReference>
<evidence type="ECO:0000256" key="1">
    <source>
        <dbReference type="ARBA" id="ARBA00022723"/>
    </source>
</evidence>
<keyword evidence="3 7" id="KW-0863">Zinc-finger</keyword>
<dbReference type="PROSITE" id="PS50880">
    <property type="entry name" value="TOPRIM"/>
    <property type="match status" value="1"/>
</dbReference>
<keyword evidence="2 7" id="KW-0227">DNA damage</keyword>
<evidence type="ECO:0000259" key="8">
    <source>
        <dbReference type="PROSITE" id="PS50880"/>
    </source>
</evidence>
<dbReference type="Pfam" id="PF13662">
    <property type="entry name" value="Toprim_4"/>
    <property type="match status" value="1"/>
</dbReference>
<keyword evidence="4 7" id="KW-0862">Zinc</keyword>
<dbReference type="GO" id="GO:0006310">
    <property type="term" value="P:DNA recombination"/>
    <property type="evidence" value="ECO:0007669"/>
    <property type="project" value="UniProtKB-UniRule"/>
</dbReference>
<keyword evidence="10" id="KW-1185">Reference proteome</keyword>
<dbReference type="PANTHER" id="PTHR30446:SF0">
    <property type="entry name" value="RECOMBINATION PROTEIN RECR"/>
    <property type="match status" value="1"/>
</dbReference>
<dbReference type="Gene3D" id="3.40.1360.10">
    <property type="match status" value="1"/>
</dbReference>
<dbReference type="Pfam" id="PF21175">
    <property type="entry name" value="RecR_C"/>
    <property type="match status" value="1"/>
</dbReference>
<dbReference type="RefSeq" id="WP_146820813.1">
    <property type="nucleotide sequence ID" value="NZ_CP029077.1"/>
</dbReference>
<evidence type="ECO:0000256" key="7">
    <source>
        <dbReference type="HAMAP-Rule" id="MF_00017"/>
    </source>
</evidence>
<evidence type="ECO:0000256" key="6">
    <source>
        <dbReference type="ARBA" id="ARBA00023204"/>
    </source>
</evidence>
<proteinExistence type="inferred from homology"/>
<evidence type="ECO:0000256" key="5">
    <source>
        <dbReference type="ARBA" id="ARBA00023172"/>
    </source>
</evidence>
<organism evidence="9 10">
    <name type="scientific">Candidatus Deianiraea vastatrix</name>
    <dbReference type="NCBI Taxonomy" id="2163644"/>
    <lineage>
        <taxon>Bacteria</taxon>
        <taxon>Pseudomonadati</taxon>
        <taxon>Pseudomonadota</taxon>
        <taxon>Alphaproteobacteria</taxon>
        <taxon>Rickettsiales</taxon>
        <taxon>Candidatus Deianiraeaceae</taxon>
        <taxon>Candidatus Deianiraea</taxon>
    </lineage>
</organism>
<dbReference type="InterPro" id="IPR000093">
    <property type="entry name" value="DNA_Rcmb_RecR"/>
</dbReference>
<name>A0A5B8XIT8_9RICK</name>
<dbReference type="InterPro" id="IPR015967">
    <property type="entry name" value="Rcmb_RecR_Znf"/>
</dbReference>